<organism evidence="3 4">
    <name type="scientific">Boletus edulis BED1</name>
    <dbReference type="NCBI Taxonomy" id="1328754"/>
    <lineage>
        <taxon>Eukaryota</taxon>
        <taxon>Fungi</taxon>
        <taxon>Dikarya</taxon>
        <taxon>Basidiomycota</taxon>
        <taxon>Agaricomycotina</taxon>
        <taxon>Agaricomycetes</taxon>
        <taxon>Agaricomycetidae</taxon>
        <taxon>Boletales</taxon>
        <taxon>Boletineae</taxon>
        <taxon>Boletaceae</taxon>
        <taxon>Boletoideae</taxon>
        <taxon>Boletus</taxon>
    </lineage>
</organism>
<dbReference type="Pfam" id="PF16944">
    <property type="entry name" value="KCH"/>
    <property type="match status" value="1"/>
</dbReference>
<feature type="transmembrane region" description="Helical" evidence="2">
    <location>
        <begin position="225"/>
        <end position="248"/>
    </location>
</feature>
<dbReference type="PANTHER" id="PTHR36424">
    <property type="entry name" value="PHEROMONE-REGULATED MEMBRANE PROTEIN 6"/>
    <property type="match status" value="1"/>
</dbReference>
<feature type="compositionally biased region" description="Polar residues" evidence="1">
    <location>
        <begin position="500"/>
        <end position="509"/>
    </location>
</feature>
<keyword evidence="2" id="KW-0472">Membrane</keyword>
<keyword evidence="4" id="KW-1185">Reference proteome</keyword>
<dbReference type="EMBL" id="WHUW01000002">
    <property type="protein sequence ID" value="KAF8450397.1"/>
    <property type="molecule type" value="Genomic_DNA"/>
</dbReference>
<proteinExistence type="predicted"/>
<keyword evidence="2" id="KW-1133">Transmembrane helix</keyword>
<name>A0AAD4GKT0_BOLED</name>
<dbReference type="GO" id="GO:0005886">
    <property type="term" value="C:plasma membrane"/>
    <property type="evidence" value="ECO:0007669"/>
    <property type="project" value="InterPro"/>
</dbReference>
<dbReference type="PANTHER" id="PTHR36424:SF1">
    <property type="entry name" value="LOW AFFINITY K(+) TRANSPORTER 1-RELATED"/>
    <property type="match status" value="1"/>
</dbReference>
<accession>A0AAD4GKT0</accession>
<protein>
    <recommendedName>
        <fullName evidence="5">Vacuole protein</fullName>
    </recommendedName>
</protein>
<dbReference type="AlphaFoldDB" id="A0AAD4GKT0"/>
<dbReference type="InterPro" id="IPR031606">
    <property type="entry name" value="Kch1/2"/>
</dbReference>
<evidence type="ECO:0000256" key="2">
    <source>
        <dbReference type="SAM" id="Phobius"/>
    </source>
</evidence>
<gene>
    <name evidence="3" type="ORF">L210DRAFT_3520443</name>
</gene>
<reference evidence="3" key="2">
    <citation type="journal article" date="2020" name="Nat. Commun.">
        <title>Large-scale genome sequencing of mycorrhizal fungi provides insights into the early evolution of symbiotic traits.</title>
        <authorList>
            <person name="Miyauchi S."/>
            <person name="Kiss E."/>
            <person name="Kuo A."/>
            <person name="Drula E."/>
            <person name="Kohler A."/>
            <person name="Sanchez-Garcia M."/>
            <person name="Morin E."/>
            <person name="Andreopoulos B."/>
            <person name="Barry K.W."/>
            <person name="Bonito G."/>
            <person name="Buee M."/>
            <person name="Carver A."/>
            <person name="Chen C."/>
            <person name="Cichocki N."/>
            <person name="Clum A."/>
            <person name="Culley D."/>
            <person name="Crous P.W."/>
            <person name="Fauchery L."/>
            <person name="Girlanda M."/>
            <person name="Hayes R.D."/>
            <person name="Keri Z."/>
            <person name="LaButti K."/>
            <person name="Lipzen A."/>
            <person name="Lombard V."/>
            <person name="Magnuson J."/>
            <person name="Maillard F."/>
            <person name="Murat C."/>
            <person name="Nolan M."/>
            <person name="Ohm R.A."/>
            <person name="Pangilinan J."/>
            <person name="Pereira M.F."/>
            <person name="Perotto S."/>
            <person name="Peter M."/>
            <person name="Pfister S."/>
            <person name="Riley R."/>
            <person name="Sitrit Y."/>
            <person name="Stielow J.B."/>
            <person name="Szollosi G."/>
            <person name="Zifcakova L."/>
            <person name="Stursova M."/>
            <person name="Spatafora J.W."/>
            <person name="Tedersoo L."/>
            <person name="Vaario L.M."/>
            <person name="Yamada A."/>
            <person name="Yan M."/>
            <person name="Wang P."/>
            <person name="Xu J."/>
            <person name="Bruns T."/>
            <person name="Baldrian P."/>
            <person name="Vilgalys R."/>
            <person name="Dunand C."/>
            <person name="Henrissat B."/>
            <person name="Grigoriev I.V."/>
            <person name="Hibbett D."/>
            <person name="Nagy L.G."/>
            <person name="Martin F.M."/>
        </authorList>
    </citation>
    <scope>NUCLEOTIDE SEQUENCE</scope>
    <source>
        <strain evidence="3">BED1</strain>
    </source>
</reference>
<evidence type="ECO:0000313" key="3">
    <source>
        <dbReference type="EMBL" id="KAF8450397.1"/>
    </source>
</evidence>
<keyword evidence="2" id="KW-0812">Transmembrane</keyword>
<dbReference type="GO" id="GO:0015079">
    <property type="term" value="F:potassium ion transmembrane transporter activity"/>
    <property type="evidence" value="ECO:0007669"/>
    <property type="project" value="InterPro"/>
</dbReference>
<feature type="transmembrane region" description="Helical" evidence="2">
    <location>
        <begin position="42"/>
        <end position="66"/>
    </location>
</feature>
<evidence type="ECO:0000313" key="4">
    <source>
        <dbReference type="Proteomes" id="UP001194468"/>
    </source>
</evidence>
<evidence type="ECO:0000256" key="1">
    <source>
        <dbReference type="SAM" id="MobiDB-lite"/>
    </source>
</evidence>
<feature type="transmembrane region" description="Helical" evidence="2">
    <location>
        <begin position="86"/>
        <end position="110"/>
    </location>
</feature>
<comment type="caution">
    <text evidence="3">The sequence shown here is derived from an EMBL/GenBank/DDBJ whole genome shotgun (WGS) entry which is preliminary data.</text>
</comment>
<dbReference type="Proteomes" id="UP001194468">
    <property type="component" value="Unassembled WGS sequence"/>
</dbReference>
<feature type="region of interest" description="Disordered" evidence="1">
    <location>
        <begin position="490"/>
        <end position="509"/>
    </location>
</feature>
<reference evidence="3" key="1">
    <citation type="submission" date="2019-10" db="EMBL/GenBank/DDBJ databases">
        <authorList>
            <consortium name="DOE Joint Genome Institute"/>
            <person name="Kuo A."/>
            <person name="Miyauchi S."/>
            <person name="Kiss E."/>
            <person name="Drula E."/>
            <person name="Kohler A."/>
            <person name="Sanchez-Garcia M."/>
            <person name="Andreopoulos B."/>
            <person name="Barry K.W."/>
            <person name="Bonito G."/>
            <person name="Buee M."/>
            <person name="Carver A."/>
            <person name="Chen C."/>
            <person name="Cichocki N."/>
            <person name="Clum A."/>
            <person name="Culley D."/>
            <person name="Crous P.W."/>
            <person name="Fauchery L."/>
            <person name="Girlanda M."/>
            <person name="Hayes R."/>
            <person name="Keri Z."/>
            <person name="LaButti K."/>
            <person name="Lipzen A."/>
            <person name="Lombard V."/>
            <person name="Magnuson J."/>
            <person name="Maillard F."/>
            <person name="Morin E."/>
            <person name="Murat C."/>
            <person name="Nolan M."/>
            <person name="Ohm R."/>
            <person name="Pangilinan J."/>
            <person name="Pereira M."/>
            <person name="Perotto S."/>
            <person name="Peter M."/>
            <person name="Riley R."/>
            <person name="Sitrit Y."/>
            <person name="Stielow B."/>
            <person name="Szollosi G."/>
            <person name="Zifcakova L."/>
            <person name="Stursova M."/>
            <person name="Spatafora J.W."/>
            <person name="Tedersoo L."/>
            <person name="Vaario L.-M."/>
            <person name="Yamada A."/>
            <person name="Yan M."/>
            <person name="Wang P."/>
            <person name="Xu J."/>
            <person name="Bruns T."/>
            <person name="Baldrian P."/>
            <person name="Vilgalys R."/>
            <person name="Henrissat B."/>
            <person name="Grigoriev I.V."/>
            <person name="Hibbett D."/>
            <person name="Nagy L.G."/>
            <person name="Martin F.M."/>
        </authorList>
    </citation>
    <scope>NUCLEOTIDE SEQUENCE</scope>
    <source>
        <strain evidence="3">BED1</strain>
    </source>
</reference>
<evidence type="ECO:0008006" key="5">
    <source>
        <dbReference type="Google" id="ProtNLM"/>
    </source>
</evidence>
<sequence>MSSGPAWKREIVPDHKVCNGMFDFIDTREFTDNGFFMRLKYLWLYIIILKSFLVYISDIFSATTMLTTSTWSNQIYNDCQNQEGCFYIPFNVGKWLFVGCIIFGFLLLAYEARKSKKVIASRDISYAFTNVMANHYYSLRSYDHFCFFDHISNSTKKKDDFAFFIFFTFKSWKRLLLSDGPRQTINALTLYSIYLAKRNDGPWYDVPKYFARNSLSTSALTVSTFFTFVIFAGSLLLLIIAGICYIPLLCYIQGNLKEYVCHKVDKRIAEVIKRRNKERLFKAAALAKKEAMGDFSHLKNKKGEMIAQPLPQPTLPNLSVDDDDTSVIKRGPSPNPFTQDYHFASDNKSVAPSYHTNPVGVDYSDYPPMPAYNGGYSHQTPGAYGHHNLSTATFDDQPSQHYGYDDDYSSQVNLHATAAPISYQQTGGYGHTGISENYATDPYDVYQGRATPVIRPPSDGVVGVARDVQDYPSHSAQPAHAYDFASYGDPYHQYQRHGEQSSNEYGQAM</sequence>